<reference evidence="9 10" key="1">
    <citation type="submission" date="2018-09" db="EMBL/GenBank/DDBJ databases">
        <authorList>
            <person name="Grouzdev D.S."/>
            <person name="Krutkina M.S."/>
        </authorList>
    </citation>
    <scope>NUCLEOTIDE SEQUENCE [LARGE SCALE GENOMIC DNA]</scope>
    <source>
        <strain evidence="9 10">RmlP001</strain>
    </source>
</reference>
<comment type="function">
    <text evidence="8">This protein is part of the stalk that links CF(0) to CF(1). It either transmits conformational changes from CF(0) to CF(1) or is implicated in proton conduction.</text>
</comment>
<keyword evidence="4 8" id="KW-0406">Ion transport</keyword>
<keyword evidence="5 8" id="KW-0472">Membrane</keyword>
<keyword evidence="3 8" id="KW-0375">Hydrogen ion transport</keyword>
<dbReference type="SUPFAM" id="SSF47928">
    <property type="entry name" value="N-terminal domain of the delta subunit of the F1F0-ATP synthase"/>
    <property type="match status" value="1"/>
</dbReference>
<evidence type="ECO:0000256" key="4">
    <source>
        <dbReference type="ARBA" id="ARBA00023065"/>
    </source>
</evidence>
<keyword evidence="10" id="KW-1185">Reference proteome</keyword>
<evidence type="ECO:0000256" key="3">
    <source>
        <dbReference type="ARBA" id="ARBA00022781"/>
    </source>
</evidence>
<dbReference type="OrthoDB" id="9796185at2"/>
<dbReference type="NCBIfam" id="NF004406">
    <property type="entry name" value="PRK05758.3-2"/>
    <property type="match status" value="1"/>
</dbReference>
<dbReference type="AlphaFoldDB" id="A0A4Q2RGQ0"/>
<dbReference type="GO" id="GO:0005886">
    <property type="term" value="C:plasma membrane"/>
    <property type="evidence" value="ECO:0007669"/>
    <property type="project" value="UniProtKB-SubCell"/>
</dbReference>
<dbReference type="RefSeq" id="WP_129217118.1">
    <property type="nucleotide sequence ID" value="NZ_QYBC01000001.1"/>
</dbReference>
<evidence type="ECO:0000256" key="5">
    <source>
        <dbReference type="ARBA" id="ARBA00023136"/>
    </source>
</evidence>
<name>A0A4Q2RGQ0_9HYPH</name>
<dbReference type="Proteomes" id="UP000289411">
    <property type="component" value="Unassembled WGS sequence"/>
</dbReference>
<keyword evidence="8" id="KW-1003">Cell membrane</keyword>
<evidence type="ECO:0000256" key="8">
    <source>
        <dbReference type="HAMAP-Rule" id="MF_01416"/>
    </source>
</evidence>
<dbReference type="GO" id="GO:0046933">
    <property type="term" value="F:proton-transporting ATP synthase activity, rotational mechanism"/>
    <property type="evidence" value="ECO:0007669"/>
    <property type="project" value="UniProtKB-UniRule"/>
</dbReference>
<dbReference type="PANTHER" id="PTHR11910">
    <property type="entry name" value="ATP SYNTHASE DELTA CHAIN"/>
    <property type="match status" value="1"/>
</dbReference>
<comment type="caution">
    <text evidence="9">The sequence shown here is derived from an EMBL/GenBank/DDBJ whole genome shotgun (WGS) entry which is preliminary data.</text>
</comment>
<sequence length="187" mass="19985">MADAENIVSGMAGRYASALFSLAKDSRSIDRVAQELRSFDALVESNPDLQLLVRSPAFSAEDQSRALKAVLDRVGISGLTANFLLLVASKRRLFAVRTMIRGFLALDDADRGVSRAAVTVAAPLDDAQLAALKQSLAEATGGRSVELDVKVDPEIIGGIVVRLGSRMVDASIKTKLNSIRTRMKEVG</sequence>
<organism evidence="9 10">
    <name type="scientific">Lichenibacterium ramalinae</name>
    <dbReference type="NCBI Taxonomy" id="2316527"/>
    <lineage>
        <taxon>Bacteria</taxon>
        <taxon>Pseudomonadati</taxon>
        <taxon>Pseudomonadota</taxon>
        <taxon>Alphaproteobacteria</taxon>
        <taxon>Hyphomicrobiales</taxon>
        <taxon>Lichenihabitantaceae</taxon>
        <taxon>Lichenibacterium</taxon>
    </lineage>
</organism>
<keyword evidence="7 8" id="KW-0066">ATP synthesis</keyword>
<dbReference type="NCBIfam" id="TIGR01145">
    <property type="entry name" value="ATP_synt_delta"/>
    <property type="match status" value="1"/>
</dbReference>
<proteinExistence type="inferred from homology"/>
<comment type="function">
    <text evidence="8">F(1)F(0) ATP synthase produces ATP from ADP in the presence of a proton or sodium gradient. F-type ATPases consist of two structural domains, F(1) containing the extramembraneous catalytic core and F(0) containing the membrane proton channel, linked together by a central stalk and a peripheral stalk. During catalysis, ATP synthesis in the catalytic domain of F(1) is coupled via a rotary mechanism of the central stalk subunits to proton translocation.</text>
</comment>
<dbReference type="Gene3D" id="1.10.520.20">
    <property type="entry name" value="N-terminal domain of the delta subunit of the F1F0-ATP synthase"/>
    <property type="match status" value="1"/>
</dbReference>
<protein>
    <recommendedName>
        <fullName evidence="8">ATP synthase subunit delta</fullName>
    </recommendedName>
    <alternativeName>
        <fullName evidence="8">ATP synthase F(1) sector subunit delta</fullName>
    </alternativeName>
    <alternativeName>
        <fullName evidence="8">F-type ATPase subunit delta</fullName>
        <shortName evidence="8">F-ATPase subunit delta</shortName>
    </alternativeName>
</protein>
<keyword evidence="6 8" id="KW-0139">CF(1)</keyword>
<evidence type="ECO:0000313" key="10">
    <source>
        <dbReference type="Proteomes" id="UP000289411"/>
    </source>
</evidence>
<accession>A0A4Q2RGQ0</accession>
<reference evidence="9 10" key="2">
    <citation type="submission" date="2019-02" db="EMBL/GenBank/DDBJ databases">
        <title>'Lichenibacterium ramalinii' gen. nov. sp. nov., 'Lichenibacterium minor' gen. nov. sp. nov.</title>
        <authorList>
            <person name="Pankratov T."/>
        </authorList>
    </citation>
    <scope>NUCLEOTIDE SEQUENCE [LARGE SCALE GENOMIC DNA]</scope>
    <source>
        <strain evidence="9 10">RmlP001</strain>
    </source>
</reference>
<dbReference type="GO" id="GO:0045259">
    <property type="term" value="C:proton-transporting ATP synthase complex"/>
    <property type="evidence" value="ECO:0007669"/>
    <property type="project" value="UniProtKB-KW"/>
</dbReference>
<dbReference type="InterPro" id="IPR020781">
    <property type="entry name" value="ATPase_OSCP/d_CS"/>
</dbReference>
<evidence type="ECO:0000256" key="1">
    <source>
        <dbReference type="ARBA" id="ARBA00004370"/>
    </source>
</evidence>
<dbReference type="InterPro" id="IPR000711">
    <property type="entry name" value="ATPase_OSCP/dsu"/>
</dbReference>
<dbReference type="Pfam" id="PF00213">
    <property type="entry name" value="OSCP"/>
    <property type="match status" value="1"/>
</dbReference>
<dbReference type="PROSITE" id="PS00389">
    <property type="entry name" value="ATPASE_DELTA"/>
    <property type="match status" value="1"/>
</dbReference>
<evidence type="ECO:0000313" key="9">
    <source>
        <dbReference type="EMBL" id="RYB07649.1"/>
    </source>
</evidence>
<dbReference type="EMBL" id="QYBC01000001">
    <property type="protein sequence ID" value="RYB07649.1"/>
    <property type="molecule type" value="Genomic_DNA"/>
</dbReference>
<evidence type="ECO:0000256" key="7">
    <source>
        <dbReference type="ARBA" id="ARBA00023310"/>
    </source>
</evidence>
<dbReference type="HAMAP" id="MF_01416">
    <property type="entry name" value="ATP_synth_delta_bact"/>
    <property type="match status" value="1"/>
</dbReference>
<comment type="subcellular location">
    <subcellularLocation>
        <location evidence="8">Cell membrane</location>
        <topology evidence="8">Peripheral membrane protein</topology>
    </subcellularLocation>
    <subcellularLocation>
        <location evidence="1">Membrane</location>
    </subcellularLocation>
</comment>
<evidence type="ECO:0000256" key="2">
    <source>
        <dbReference type="ARBA" id="ARBA00022448"/>
    </source>
</evidence>
<comment type="similarity">
    <text evidence="8">Belongs to the ATPase delta chain family.</text>
</comment>
<dbReference type="PRINTS" id="PR00125">
    <property type="entry name" value="ATPASEDELTA"/>
</dbReference>
<keyword evidence="2 8" id="KW-0813">Transport</keyword>
<dbReference type="InterPro" id="IPR026015">
    <property type="entry name" value="ATP_synth_OSCP/delta_N_sf"/>
</dbReference>
<gene>
    <name evidence="8" type="primary">atpH</name>
    <name evidence="9" type="ORF">D3272_00505</name>
</gene>
<evidence type="ECO:0000256" key="6">
    <source>
        <dbReference type="ARBA" id="ARBA00023196"/>
    </source>
</evidence>